<comment type="caution">
    <text evidence="2">The sequence shown here is derived from an EMBL/GenBank/DDBJ whole genome shotgun (WGS) entry which is preliminary data.</text>
</comment>
<dbReference type="SUPFAM" id="SSF160387">
    <property type="entry name" value="NosL/MerB-like"/>
    <property type="match status" value="1"/>
</dbReference>
<dbReference type="RefSeq" id="WP_346079736.1">
    <property type="nucleotide sequence ID" value="NZ_BAABDG010000002.1"/>
</dbReference>
<keyword evidence="3" id="KW-1185">Reference proteome</keyword>
<evidence type="ECO:0000259" key="1">
    <source>
        <dbReference type="Pfam" id="PF09084"/>
    </source>
</evidence>
<dbReference type="Pfam" id="PF09084">
    <property type="entry name" value="NMT1"/>
    <property type="match status" value="1"/>
</dbReference>
<organism evidence="2 3">
    <name type="scientific">Gibbsiella dentisursi</name>
    <dbReference type="NCBI Taxonomy" id="796890"/>
    <lineage>
        <taxon>Bacteria</taxon>
        <taxon>Pseudomonadati</taxon>
        <taxon>Pseudomonadota</taxon>
        <taxon>Gammaproteobacteria</taxon>
        <taxon>Enterobacterales</taxon>
        <taxon>Yersiniaceae</taxon>
        <taxon>Gibbsiella</taxon>
    </lineage>
</organism>
<sequence length="487" mass="53375">MHTAKLQTRKLQALPWLFVTGMLLIAEPLKAQTTLDIGIGIQNTTTNTVTAGIVIQQLGLLDKYLPKTGKYKDIQYTINWQNFTSGPPITNGMIADKIQIGMMGDYPLLVNGATGEETGNNTQLVSIIAYNAFGSGNGVVVPKDSPYHSLEDLKGKTVSVPFGSAAHGMLLQALQARGLPENYWHLISQSPEVGSTSLQEKRIDAHADFVPFTELLPFRGIARKIFDGAQTRHPTFHGVVIRKDFGEKYPEVVVAYLKAILAANAWLRDNPQQAAEKIAQWTKTDKEVVYIFLGPGGIHTLDPTIKPQWISALKSDYTVLKKINKVKTLNIDGWVNDRYIKQAYRETGLNYGSQLASLDNYQVTGSDPICQKPIDNPKQAGQIWIKNGDIISFFSPYCTLLGVKTYQAEKKDIDTVYLADHALGIKVFANAAYYAVNHNSTGPLGIVPFLLRGDAQDYAAKNNGQVVAYQDVLPLIPASHTTAASGG</sequence>
<accession>A0ABP7KT81</accession>
<feature type="domain" description="SsuA/THI5-like" evidence="1">
    <location>
        <begin position="135"/>
        <end position="274"/>
    </location>
</feature>
<evidence type="ECO:0000313" key="2">
    <source>
        <dbReference type="EMBL" id="GAA3887417.1"/>
    </source>
</evidence>
<gene>
    <name evidence="2" type="ORF">GCM10022405_11220</name>
</gene>
<dbReference type="InterPro" id="IPR015168">
    <property type="entry name" value="SsuA/THI5"/>
</dbReference>
<dbReference type="InterPro" id="IPR008719">
    <property type="entry name" value="N2O_reductase_NosL"/>
</dbReference>
<proteinExistence type="predicted"/>
<reference evidence="3" key="1">
    <citation type="journal article" date="2019" name="Int. J. Syst. Evol. Microbiol.">
        <title>The Global Catalogue of Microorganisms (GCM) 10K type strain sequencing project: providing services to taxonomists for standard genome sequencing and annotation.</title>
        <authorList>
            <consortium name="The Broad Institute Genomics Platform"/>
            <consortium name="The Broad Institute Genome Sequencing Center for Infectious Disease"/>
            <person name="Wu L."/>
            <person name="Ma J."/>
        </authorList>
    </citation>
    <scope>NUCLEOTIDE SEQUENCE [LARGE SCALE GENOMIC DNA]</scope>
    <source>
        <strain evidence="3">JCM 17201</strain>
    </source>
</reference>
<name>A0ABP7KT81_9GAMM</name>
<dbReference type="SUPFAM" id="SSF53850">
    <property type="entry name" value="Periplasmic binding protein-like II"/>
    <property type="match status" value="1"/>
</dbReference>
<dbReference type="Pfam" id="PF05573">
    <property type="entry name" value="NosL"/>
    <property type="match status" value="1"/>
</dbReference>
<dbReference type="Gene3D" id="3.40.190.10">
    <property type="entry name" value="Periplasmic binding protein-like II"/>
    <property type="match status" value="2"/>
</dbReference>
<dbReference type="Proteomes" id="UP001499994">
    <property type="component" value="Unassembled WGS sequence"/>
</dbReference>
<dbReference type="PANTHER" id="PTHR30024">
    <property type="entry name" value="ALIPHATIC SULFONATES-BINDING PROTEIN-RELATED"/>
    <property type="match status" value="1"/>
</dbReference>
<dbReference type="EMBL" id="BAABDG010000002">
    <property type="protein sequence ID" value="GAA3887417.1"/>
    <property type="molecule type" value="Genomic_DNA"/>
</dbReference>
<protein>
    <submittedName>
        <fullName evidence="2">ABC transporter substrate-binding protein</fullName>
    </submittedName>
</protein>
<evidence type="ECO:0000313" key="3">
    <source>
        <dbReference type="Proteomes" id="UP001499994"/>
    </source>
</evidence>
<dbReference type="PANTHER" id="PTHR30024:SF45">
    <property type="entry name" value="ABC TRANSPORTER SUBSTRATE-BINDING PROTEIN"/>
    <property type="match status" value="1"/>
</dbReference>